<dbReference type="AlphaFoldDB" id="A0A8J5RCD1"/>
<proteinExistence type="inferred from homology"/>
<gene>
    <name evidence="4" type="ORF">GUJ93_ZPchr0002g25093</name>
</gene>
<dbReference type="Proteomes" id="UP000729402">
    <property type="component" value="Unassembled WGS sequence"/>
</dbReference>
<keyword evidence="5" id="KW-1185">Reference proteome</keyword>
<dbReference type="PANTHER" id="PTHR10795">
    <property type="entry name" value="PROPROTEIN CONVERTASE SUBTILISIN/KEXIN"/>
    <property type="match status" value="1"/>
</dbReference>
<evidence type="ECO:0000313" key="4">
    <source>
        <dbReference type="EMBL" id="KAG8056420.1"/>
    </source>
</evidence>
<feature type="compositionally biased region" description="Basic and acidic residues" evidence="3">
    <location>
        <begin position="14"/>
        <end position="23"/>
    </location>
</feature>
<feature type="region of interest" description="Disordered" evidence="3">
    <location>
        <begin position="1"/>
        <end position="23"/>
    </location>
</feature>
<comment type="caution">
    <text evidence="4">The sequence shown here is derived from an EMBL/GenBank/DDBJ whole genome shotgun (WGS) entry which is preliminary data.</text>
</comment>
<keyword evidence="2" id="KW-0732">Signal</keyword>
<name>A0A8J5RCD1_ZIZPA</name>
<sequence>MLNGAWSRHRQAGGRREGQGRRMMADGGEGEVAVGITPESASLNDSGYGTPPPRWKGICQVGPSFGSNSCNRKIIGAWWYADDIDNSTLAPTEILFPRDTDGHGTHTALTAGGNIVHNAQSFVFSEEIASKFSEIQSYTANDTGARGELNLFGADTLCRRISLAHATGAEALNGRRAGGLPASAFSAAASAVSWRAGVPASTARRVVLASFVGSCRRLAVSP</sequence>
<evidence type="ECO:0008006" key="6">
    <source>
        <dbReference type="Google" id="ProtNLM"/>
    </source>
</evidence>
<reference evidence="4" key="1">
    <citation type="journal article" date="2021" name="bioRxiv">
        <title>Whole Genome Assembly and Annotation of Northern Wild Rice, Zizania palustris L., Supports a Whole Genome Duplication in the Zizania Genus.</title>
        <authorList>
            <person name="Haas M."/>
            <person name="Kono T."/>
            <person name="Macchietto M."/>
            <person name="Millas R."/>
            <person name="McGilp L."/>
            <person name="Shao M."/>
            <person name="Duquette J."/>
            <person name="Hirsch C.N."/>
            <person name="Kimball J."/>
        </authorList>
    </citation>
    <scope>NUCLEOTIDE SEQUENCE</scope>
    <source>
        <tissue evidence="4">Fresh leaf tissue</tissue>
    </source>
</reference>
<dbReference type="InterPro" id="IPR045051">
    <property type="entry name" value="SBT"/>
</dbReference>
<evidence type="ECO:0000256" key="3">
    <source>
        <dbReference type="SAM" id="MobiDB-lite"/>
    </source>
</evidence>
<evidence type="ECO:0000256" key="1">
    <source>
        <dbReference type="ARBA" id="ARBA00011073"/>
    </source>
</evidence>
<organism evidence="4 5">
    <name type="scientific">Zizania palustris</name>
    <name type="common">Northern wild rice</name>
    <dbReference type="NCBI Taxonomy" id="103762"/>
    <lineage>
        <taxon>Eukaryota</taxon>
        <taxon>Viridiplantae</taxon>
        <taxon>Streptophyta</taxon>
        <taxon>Embryophyta</taxon>
        <taxon>Tracheophyta</taxon>
        <taxon>Spermatophyta</taxon>
        <taxon>Magnoliopsida</taxon>
        <taxon>Liliopsida</taxon>
        <taxon>Poales</taxon>
        <taxon>Poaceae</taxon>
        <taxon>BOP clade</taxon>
        <taxon>Oryzoideae</taxon>
        <taxon>Oryzeae</taxon>
        <taxon>Zizaniinae</taxon>
        <taxon>Zizania</taxon>
    </lineage>
</organism>
<reference evidence="4" key="2">
    <citation type="submission" date="2021-02" db="EMBL/GenBank/DDBJ databases">
        <authorList>
            <person name="Kimball J.A."/>
            <person name="Haas M.W."/>
            <person name="Macchietto M."/>
            <person name="Kono T."/>
            <person name="Duquette J."/>
            <person name="Shao M."/>
        </authorList>
    </citation>
    <scope>NUCLEOTIDE SEQUENCE</scope>
    <source>
        <tissue evidence="4">Fresh leaf tissue</tissue>
    </source>
</reference>
<dbReference type="EMBL" id="JAAALK010000287">
    <property type="protein sequence ID" value="KAG8056420.1"/>
    <property type="molecule type" value="Genomic_DNA"/>
</dbReference>
<comment type="similarity">
    <text evidence="1">Belongs to the peptidase S8 family.</text>
</comment>
<accession>A0A8J5RCD1</accession>
<evidence type="ECO:0000313" key="5">
    <source>
        <dbReference type="Proteomes" id="UP000729402"/>
    </source>
</evidence>
<evidence type="ECO:0000256" key="2">
    <source>
        <dbReference type="ARBA" id="ARBA00022729"/>
    </source>
</evidence>
<protein>
    <recommendedName>
        <fullName evidence="6">Peptidase S8/S53 domain-containing protein</fullName>
    </recommendedName>
</protein>